<protein>
    <submittedName>
        <fullName evidence="1">Uncharacterized protein</fullName>
    </submittedName>
</protein>
<evidence type="ECO:0000313" key="1">
    <source>
        <dbReference type="EMBL" id="JAD44599.1"/>
    </source>
</evidence>
<sequence>MLEETELIILGKKMVQWLLNKRKWNRW</sequence>
<dbReference type="EMBL" id="GBRH01253296">
    <property type="protein sequence ID" value="JAD44599.1"/>
    <property type="molecule type" value="Transcribed_RNA"/>
</dbReference>
<reference evidence="1" key="1">
    <citation type="submission" date="2014-09" db="EMBL/GenBank/DDBJ databases">
        <authorList>
            <person name="Magalhaes I.L.F."/>
            <person name="Oliveira U."/>
            <person name="Santos F.R."/>
            <person name="Vidigal T.H.D.A."/>
            <person name="Brescovit A.D."/>
            <person name="Santos A.J."/>
        </authorList>
    </citation>
    <scope>NUCLEOTIDE SEQUENCE</scope>
    <source>
        <tissue evidence="1">Shoot tissue taken approximately 20 cm above the soil surface</tissue>
    </source>
</reference>
<accession>A0A0A8ZZ21</accession>
<organism evidence="1">
    <name type="scientific">Arundo donax</name>
    <name type="common">Giant reed</name>
    <name type="synonym">Donax arundinaceus</name>
    <dbReference type="NCBI Taxonomy" id="35708"/>
    <lineage>
        <taxon>Eukaryota</taxon>
        <taxon>Viridiplantae</taxon>
        <taxon>Streptophyta</taxon>
        <taxon>Embryophyta</taxon>
        <taxon>Tracheophyta</taxon>
        <taxon>Spermatophyta</taxon>
        <taxon>Magnoliopsida</taxon>
        <taxon>Liliopsida</taxon>
        <taxon>Poales</taxon>
        <taxon>Poaceae</taxon>
        <taxon>PACMAD clade</taxon>
        <taxon>Arundinoideae</taxon>
        <taxon>Arundineae</taxon>
        <taxon>Arundo</taxon>
    </lineage>
</organism>
<name>A0A0A8ZZ21_ARUDO</name>
<dbReference type="AlphaFoldDB" id="A0A0A8ZZ21"/>
<proteinExistence type="predicted"/>
<reference evidence="1" key="2">
    <citation type="journal article" date="2015" name="Data Brief">
        <title>Shoot transcriptome of the giant reed, Arundo donax.</title>
        <authorList>
            <person name="Barrero R.A."/>
            <person name="Guerrero F.D."/>
            <person name="Moolhuijzen P."/>
            <person name="Goolsby J.A."/>
            <person name="Tidwell J."/>
            <person name="Bellgard S.E."/>
            <person name="Bellgard M.I."/>
        </authorList>
    </citation>
    <scope>NUCLEOTIDE SEQUENCE</scope>
    <source>
        <tissue evidence="1">Shoot tissue taken approximately 20 cm above the soil surface</tissue>
    </source>
</reference>